<sequence length="114" mass="13010">MWAPWRALHSLFLYVFVQIGLGFSNTQCDSALGLEKFEVWDSQLTARSHPIHMILENGKEMDTHARCGHLNMPYCAFCGSSESGQYLQVDLRQDYKITAVATQGFEVLNNNYFV</sequence>
<evidence type="ECO:0000313" key="2">
    <source>
        <dbReference type="EMBL" id="KAK2571716.1"/>
    </source>
</evidence>
<name>A0AAD9R2U3_ACRCE</name>
<feature type="chain" id="PRO_5042220852" evidence="1">
    <location>
        <begin position="23"/>
        <end position="114"/>
    </location>
</feature>
<dbReference type="AlphaFoldDB" id="A0AAD9R2U3"/>
<dbReference type="SUPFAM" id="SSF49785">
    <property type="entry name" value="Galactose-binding domain-like"/>
    <property type="match status" value="1"/>
</dbReference>
<keyword evidence="3" id="KW-1185">Reference proteome</keyword>
<dbReference type="InterPro" id="IPR008979">
    <property type="entry name" value="Galactose-bd-like_sf"/>
</dbReference>
<proteinExistence type="predicted"/>
<dbReference type="PANTHER" id="PTHR24543">
    <property type="entry name" value="MULTICOPPER OXIDASE-RELATED"/>
    <property type="match status" value="1"/>
</dbReference>
<dbReference type="Proteomes" id="UP001249851">
    <property type="component" value="Unassembled WGS sequence"/>
</dbReference>
<dbReference type="EMBL" id="JARQWQ010000005">
    <property type="protein sequence ID" value="KAK2571716.1"/>
    <property type="molecule type" value="Genomic_DNA"/>
</dbReference>
<dbReference type="Gene3D" id="2.60.120.260">
    <property type="entry name" value="Galactose-binding domain-like"/>
    <property type="match status" value="1"/>
</dbReference>
<protein>
    <submittedName>
        <fullName evidence="2">Discoidin</fullName>
    </submittedName>
</protein>
<comment type="caution">
    <text evidence="2">The sequence shown here is derived from an EMBL/GenBank/DDBJ whole genome shotgun (WGS) entry which is preliminary data.</text>
</comment>
<reference evidence="2" key="1">
    <citation type="journal article" date="2023" name="G3 (Bethesda)">
        <title>Whole genome assembly and annotation of the endangered Caribbean coral Acropora cervicornis.</title>
        <authorList>
            <person name="Selwyn J.D."/>
            <person name="Vollmer S.V."/>
        </authorList>
    </citation>
    <scope>NUCLEOTIDE SEQUENCE</scope>
    <source>
        <strain evidence="2">K2</strain>
    </source>
</reference>
<gene>
    <name evidence="2" type="ORF">P5673_003098</name>
</gene>
<reference evidence="2" key="2">
    <citation type="journal article" date="2023" name="Science">
        <title>Genomic signatures of disease resistance in endangered staghorn corals.</title>
        <authorList>
            <person name="Vollmer S.V."/>
            <person name="Selwyn J.D."/>
            <person name="Despard B.A."/>
            <person name="Roesel C.L."/>
        </authorList>
    </citation>
    <scope>NUCLEOTIDE SEQUENCE</scope>
    <source>
        <strain evidence="2">K2</strain>
    </source>
</reference>
<evidence type="ECO:0000313" key="3">
    <source>
        <dbReference type="Proteomes" id="UP001249851"/>
    </source>
</evidence>
<organism evidence="2 3">
    <name type="scientific">Acropora cervicornis</name>
    <name type="common">Staghorn coral</name>
    <dbReference type="NCBI Taxonomy" id="6130"/>
    <lineage>
        <taxon>Eukaryota</taxon>
        <taxon>Metazoa</taxon>
        <taxon>Cnidaria</taxon>
        <taxon>Anthozoa</taxon>
        <taxon>Hexacorallia</taxon>
        <taxon>Scleractinia</taxon>
        <taxon>Astrocoeniina</taxon>
        <taxon>Acroporidae</taxon>
        <taxon>Acropora</taxon>
    </lineage>
</organism>
<feature type="signal peptide" evidence="1">
    <location>
        <begin position="1"/>
        <end position="22"/>
    </location>
</feature>
<evidence type="ECO:0000256" key="1">
    <source>
        <dbReference type="SAM" id="SignalP"/>
    </source>
</evidence>
<keyword evidence="1" id="KW-0732">Signal</keyword>
<accession>A0AAD9R2U3</accession>